<evidence type="ECO:0000256" key="4">
    <source>
        <dbReference type="ARBA" id="ARBA00022603"/>
    </source>
</evidence>
<evidence type="ECO:0000256" key="1">
    <source>
        <dbReference type="ARBA" id="ARBA00001286"/>
    </source>
</evidence>
<keyword evidence="5 10" id="KW-0808">Transferase</keyword>
<dbReference type="EC" id="2.1.1.63" evidence="3"/>
<dbReference type="InterPro" id="IPR036217">
    <property type="entry name" value="MethylDNA_cys_MeTrfase_DNAb"/>
</dbReference>
<reference evidence="10 11" key="1">
    <citation type="journal article" date="2012" name="ISME J.">
        <title>Genomic insights to SAR86, an abundant and uncultivated marine bacterial lineage.</title>
        <authorList>
            <person name="Dupont C.L."/>
            <person name="Rusch D.B."/>
            <person name="Yooseph S."/>
            <person name="Lombardo M.J."/>
            <person name="Richter R.A."/>
            <person name="Valas R."/>
            <person name="Novotny M."/>
            <person name="Yee-Greenbaum J."/>
            <person name="Selengut J.D."/>
            <person name="Haft D.H."/>
            <person name="Halpern A.L."/>
            <person name="Lasken R.S."/>
            <person name="Nealson K."/>
            <person name="Friedman R."/>
            <person name="Venter J.C."/>
        </authorList>
    </citation>
    <scope>NUCLEOTIDE SEQUENCE [LARGE SCALE GENOMIC DNA]</scope>
</reference>
<dbReference type="PANTHER" id="PTHR10815:SF13">
    <property type="entry name" value="METHYLATED-DNA--PROTEIN-CYSTEINE METHYLTRANSFERASE"/>
    <property type="match status" value="1"/>
</dbReference>
<keyword evidence="7" id="KW-0234">DNA repair</keyword>
<dbReference type="HOGENOM" id="CLU_000445_52_4_6"/>
<dbReference type="FunFam" id="1.10.10.10:FF:000214">
    <property type="entry name" value="Methylated-DNA--protein-cysteine methyltransferase"/>
    <property type="match status" value="1"/>
</dbReference>
<dbReference type="PANTHER" id="PTHR10815">
    <property type="entry name" value="METHYLATED-DNA--PROTEIN-CYSTEINE METHYLTRANSFERASE"/>
    <property type="match status" value="1"/>
</dbReference>
<dbReference type="AlphaFoldDB" id="J5K9K2"/>
<dbReference type="Proteomes" id="UP000010305">
    <property type="component" value="Unassembled WGS sequence"/>
</dbReference>
<evidence type="ECO:0000256" key="3">
    <source>
        <dbReference type="ARBA" id="ARBA00011918"/>
    </source>
</evidence>
<feature type="domain" description="Methylated-DNA-[protein]-cysteine S-methyltransferase DNA binding" evidence="9">
    <location>
        <begin position="6"/>
        <end position="87"/>
    </location>
</feature>
<dbReference type="InterPro" id="IPR014048">
    <property type="entry name" value="MethylDNA_cys_MeTrfase_DNA-bd"/>
</dbReference>
<keyword evidence="4 10" id="KW-0489">Methyltransferase</keyword>
<comment type="similarity">
    <text evidence="2">Belongs to the MGMT family.</text>
</comment>
<evidence type="ECO:0000256" key="6">
    <source>
        <dbReference type="ARBA" id="ARBA00022763"/>
    </source>
</evidence>
<evidence type="ECO:0000256" key="8">
    <source>
        <dbReference type="ARBA" id="ARBA00049348"/>
    </source>
</evidence>
<evidence type="ECO:0000313" key="10">
    <source>
        <dbReference type="EMBL" id="EJP72228.1"/>
    </source>
</evidence>
<evidence type="ECO:0000256" key="5">
    <source>
        <dbReference type="ARBA" id="ARBA00022679"/>
    </source>
</evidence>
<keyword evidence="6" id="KW-0227">DNA damage</keyword>
<protein>
    <recommendedName>
        <fullName evidence="3">methylated-DNA--[protein]-cysteine S-methyltransferase</fullName>
        <ecNumber evidence="3">2.1.1.63</ecNumber>
    </recommendedName>
</protein>
<evidence type="ECO:0000259" key="9">
    <source>
        <dbReference type="Pfam" id="PF01035"/>
    </source>
</evidence>
<dbReference type="InterPro" id="IPR036388">
    <property type="entry name" value="WH-like_DNA-bd_sf"/>
</dbReference>
<evidence type="ECO:0000256" key="7">
    <source>
        <dbReference type="ARBA" id="ARBA00023204"/>
    </source>
</evidence>
<dbReference type="GO" id="GO:0003908">
    <property type="term" value="F:methylated-DNA-[protein]-cysteine S-methyltransferase activity"/>
    <property type="evidence" value="ECO:0007669"/>
    <property type="project" value="UniProtKB-EC"/>
</dbReference>
<comment type="catalytic activity">
    <reaction evidence="8">
        <text>a 6-O-methyl-2'-deoxyguanosine in DNA + L-cysteinyl-[protein] = S-methyl-L-cysteinyl-[protein] + a 2'-deoxyguanosine in DNA</text>
        <dbReference type="Rhea" id="RHEA:24000"/>
        <dbReference type="Rhea" id="RHEA-COMP:10131"/>
        <dbReference type="Rhea" id="RHEA-COMP:10132"/>
        <dbReference type="Rhea" id="RHEA-COMP:11367"/>
        <dbReference type="Rhea" id="RHEA-COMP:11368"/>
        <dbReference type="ChEBI" id="CHEBI:29950"/>
        <dbReference type="ChEBI" id="CHEBI:82612"/>
        <dbReference type="ChEBI" id="CHEBI:85445"/>
        <dbReference type="ChEBI" id="CHEBI:85448"/>
        <dbReference type="EC" id="2.1.1.63"/>
    </reaction>
</comment>
<evidence type="ECO:0000256" key="2">
    <source>
        <dbReference type="ARBA" id="ARBA00008711"/>
    </source>
</evidence>
<accession>J5K9K2</accession>
<dbReference type="STRING" id="1123866.NT01SARS_0723"/>
<dbReference type="EMBL" id="JH611156">
    <property type="protein sequence ID" value="EJP72228.1"/>
    <property type="molecule type" value="Genomic_DNA"/>
</dbReference>
<sequence length="88" mass="9863">MKKPTDFQRLVWKEIEKIPYGETRSYRDIAIRIGRPRSYRAVANACGKNPLPIIRPCHRVICSNGEIGGYSINGGTALKKALLKCESS</sequence>
<dbReference type="SUPFAM" id="SSF46767">
    <property type="entry name" value="Methylated DNA-protein cysteine methyltransferase, C-terminal domain"/>
    <property type="match status" value="1"/>
</dbReference>
<dbReference type="Gene3D" id="1.10.10.10">
    <property type="entry name" value="Winged helix-like DNA-binding domain superfamily/Winged helix DNA-binding domain"/>
    <property type="match status" value="1"/>
</dbReference>
<evidence type="ECO:0000313" key="11">
    <source>
        <dbReference type="Proteomes" id="UP000010305"/>
    </source>
</evidence>
<name>J5K9K2_9GAMM</name>
<gene>
    <name evidence="10" type="ORF">NT01SARS_0723</name>
</gene>
<dbReference type="GO" id="GO:0006281">
    <property type="term" value="P:DNA repair"/>
    <property type="evidence" value="ECO:0007669"/>
    <property type="project" value="UniProtKB-KW"/>
</dbReference>
<dbReference type="Pfam" id="PF01035">
    <property type="entry name" value="DNA_binding_1"/>
    <property type="match status" value="1"/>
</dbReference>
<organism evidence="10 11">
    <name type="scientific">SAR86 cluster bacterium SAR86A</name>
    <dbReference type="NCBI Taxonomy" id="1123866"/>
    <lineage>
        <taxon>Bacteria</taxon>
        <taxon>Pseudomonadati</taxon>
        <taxon>Pseudomonadota</taxon>
        <taxon>Gammaproteobacteria</taxon>
        <taxon>SAR86 cluster</taxon>
    </lineage>
</organism>
<comment type="catalytic activity">
    <reaction evidence="1">
        <text>a 4-O-methyl-thymidine in DNA + L-cysteinyl-[protein] = a thymidine in DNA + S-methyl-L-cysteinyl-[protein]</text>
        <dbReference type="Rhea" id="RHEA:53428"/>
        <dbReference type="Rhea" id="RHEA-COMP:10131"/>
        <dbReference type="Rhea" id="RHEA-COMP:10132"/>
        <dbReference type="Rhea" id="RHEA-COMP:13555"/>
        <dbReference type="Rhea" id="RHEA-COMP:13556"/>
        <dbReference type="ChEBI" id="CHEBI:29950"/>
        <dbReference type="ChEBI" id="CHEBI:82612"/>
        <dbReference type="ChEBI" id="CHEBI:137386"/>
        <dbReference type="ChEBI" id="CHEBI:137387"/>
        <dbReference type="EC" id="2.1.1.63"/>
    </reaction>
</comment>
<dbReference type="GO" id="GO:0032259">
    <property type="term" value="P:methylation"/>
    <property type="evidence" value="ECO:0007669"/>
    <property type="project" value="UniProtKB-KW"/>
</dbReference>
<dbReference type="CDD" id="cd06445">
    <property type="entry name" value="ATase"/>
    <property type="match status" value="1"/>
</dbReference>
<dbReference type="NCBIfam" id="TIGR00589">
    <property type="entry name" value="ogt"/>
    <property type="match status" value="1"/>
</dbReference>
<proteinExistence type="inferred from homology"/>